<dbReference type="InterPro" id="IPR005467">
    <property type="entry name" value="His_kinase_dom"/>
</dbReference>
<evidence type="ECO:0000256" key="9">
    <source>
        <dbReference type="PROSITE-ProRule" id="PRU00169"/>
    </source>
</evidence>
<comment type="catalytic activity">
    <reaction evidence="1">
        <text>ATP + protein L-histidine = ADP + protein N-phospho-L-histidine.</text>
        <dbReference type="EC" id="2.7.13.3"/>
    </reaction>
</comment>
<dbReference type="InterPro" id="IPR004358">
    <property type="entry name" value="Sig_transdc_His_kin-like_C"/>
</dbReference>
<dbReference type="Pfam" id="PF02518">
    <property type="entry name" value="HATPase_c"/>
    <property type="match status" value="1"/>
</dbReference>
<dbReference type="Pfam" id="PF00072">
    <property type="entry name" value="Response_reg"/>
    <property type="match status" value="1"/>
</dbReference>
<dbReference type="Gene3D" id="3.40.50.2300">
    <property type="match status" value="1"/>
</dbReference>
<sequence length="523" mass="59730">MLIGKKDLQIDYWHNFYRTVFANLEEVLIVADVVSDQVEYISPNGERVLGIRQDDQVSASCLLKQIGLLERPDLTILKNRKEQEEERYLMELQSEEDLWCRCCWSFLQGYSDEHEKLIVNISDRSKERASMDRIRQDLQEAQRANAAKSRFLTTLSHDMRVPMNAIMGLTDLAMEYGEEQEKVQDYLYKISRSSAHLLELINDVLDMSRIESGQMILEYRSFSIREMLRNVMAIIQPQSEAKMQTLDTDWAFEHDRVTGDPVRIRQILINILSNGVKYTQRGGNIFFQVKETGIRERNGSTYAVYQIKVYDNGYGMSESFQQMIFEPFAKERRAKSEEIEGTGLGMAITKHLVDAMGGTLALESRLGEGTIFTIGLPLKLQEEAAREQAALSDKSCSFNGIRVLLVEDNEITADVLSDILELMGLRVIRAENGEKAVRIFEKEGDSFDLILMDVQMPVMDGYEATRRIRGMKGKGRTIPIAALTGNVFSEDIQASREAGMDCHLSKPVKKKELERVLTQLLSR</sequence>
<dbReference type="SUPFAM" id="SSF55874">
    <property type="entry name" value="ATPase domain of HSP90 chaperone/DNA topoisomerase II/histidine kinase"/>
    <property type="match status" value="1"/>
</dbReference>
<organism evidence="12 13">
    <name type="scientific">Zhenpiania hominis</name>
    <dbReference type="NCBI Taxonomy" id="2763644"/>
    <lineage>
        <taxon>Bacteria</taxon>
        <taxon>Bacillati</taxon>
        <taxon>Bacillota</taxon>
        <taxon>Clostridia</taxon>
        <taxon>Peptostreptococcales</taxon>
        <taxon>Anaerovoracaceae</taxon>
        <taxon>Zhenpiania</taxon>
    </lineage>
</organism>
<name>A0A923NMG0_9FIRM</name>
<comment type="function">
    <text evidence="8">May play the central regulatory role in sporulation. It may be an element of the effector pathway responsible for the activation of sporulation genes in response to nutritional stress. Spo0A may act in concert with spo0H (a sigma factor) to control the expression of some genes that are critical to the sporulation process.</text>
</comment>
<dbReference type="SMART" id="SM00448">
    <property type="entry name" value="REC"/>
    <property type="match status" value="1"/>
</dbReference>
<dbReference type="PRINTS" id="PR00344">
    <property type="entry name" value="BCTRLSENSOR"/>
</dbReference>
<dbReference type="GO" id="GO:0005886">
    <property type="term" value="C:plasma membrane"/>
    <property type="evidence" value="ECO:0007669"/>
    <property type="project" value="TreeGrafter"/>
</dbReference>
<dbReference type="InterPro" id="IPR003594">
    <property type="entry name" value="HATPase_dom"/>
</dbReference>
<keyword evidence="4 9" id="KW-0597">Phosphoprotein</keyword>
<evidence type="ECO:0000259" key="11">
    <source>
        <dbReference type="PROSITE" id="PS50110"/>
    </source>
</evidence>
<dbReference type="InterPro" id="IPR011006">
    <property type="entry name" value="CheY-like_superfamily"/>
</dbReference>
<dbReference type="GO" id="GO:0009927">
    <property type="term" value="F:histidine phosphotransfer kinase activity"/>
    <property type="evidence" value="ECO:0007669"/>
    <property type="project" value="TreeGrafter"/>
</dbReference>
<gene>
    <name evidence="12" type="ORF">H9L42_02745</name>
</gene>
<evidence type="ECO:0000256" key="8">
    <source>
        <dbReference type="ARBA" id="ARBA00024867"/>
    </source>
</evidence>
<evidence type="ECO:0000256" key="1">
    <source>
        <dbReference type="ARBA" id="ARBA00000085"/>
    </source>
</evidence>
<feature type="domain" description="Histidine kinase" evidence="10">
    <location>
        <begin position="154"/>
        <end position="380"/>
    </location>
</feature>
<keyword evidence="6" id="KW-0418">Kinase</keyword>
<keyword evidence="7" id="KW-0902">Two-component regulatory system</keyword>
<dbReference type="EC" id="2.7.13.3" evidence="2"/>
<evidence type="ECO:0000256" key="3">
    <source>
        <dbReference type="ARBA" id="ARBA00018672"/>
    </source>
</evidence>
<proteinExistence type="predicted"/>
<feature type="modified residue" description="4-aspartylphosphate" evidence="9">
    <location>
        <position position="453"/>
    </location>
</feature>
<evidence type="ECO:0000313" key="13">
    <source>
        <dbReference type="Proteomes" id="UP000602647"/>
    </source>
</evidence>
<protein>
    <recommendedName>
        <fullName evidence="3">Stage 0 sporulation protein A homolog</fullName>
        <ecNumber evidence="2">2.7.13.3</ecNumber>
    </recommendedName>
</protein>
<dbReference type="EMBL" id="JACRYT010000001">
    <property type="protein sequence ID" value="MBC6678743.1"/>
    <property type="molecule type" value="Genomic_DNA"/>
</dbReference>
<dbReference type="CDD" id="cd17546">
    <property type="entry name" value="REC_hyHK_CKI1_RcsC-like"/>
    <property type="match status" value="1"/>
</dbReference>
<keyword evidence="5" id="KW-0808">Transferase</keyword>
<dbReference type="Proteomes" id="UP000602647">
    <property type="component" value="Unassembled WGS sequence"/>
</dbReference>
<evidence type="ECO:0000256" key="4">
    <source>
        <dbReference type="ARBA" id="ARBA00022553"/>
    </source>
</evidence>
<dbReference type="GO" id="GO:0000155">
    <property type="term" value="F:phosphorelay sensor kinase activity"/>
    <property type="evidence" value="ECO:0007669"/>
    <property type="project" value="InterPro"/>
</dbReference>
<dbReference type="InterPro" id="IPR001789">
    <property type="entry name" value="Sig_transdc_resp-reg_receiver"/>
</dbReference>
<evidence type="ECO:0000259" key="10">
    <source>
        <dbReference type="PROSITE" id="PS50109"/>
    </source>
</evidence>
<comment type="caution">
    <text evidence="12">The sequence shown here is derived from an EMBL/GenBank/DDBJ whole genome shotgun (WGS) entry which is preliminary data.</text>
</comment>
<keyword evidence="13" id="KW-1185">Reference proteome</keyword>
<dbReference type="InterPro" id="IPR003661">
    <property type="entry name" value="HisK_dim/P_dom"/>
</dbReference>
<accession>A0A923NMG0</accession>
<dbReference type="PANTHER" id="PTHR43047:SF72">
    <property type="entry name" value="OSMOSENSING HISTIDINE PROTEIN KINASE SLN1"/>
    <property type="match status" value="1"/>
</dbReference>
<dbReference type="SUPFAM" id="SSF52172">
    <property type="entry name" value="CheY-like"/>
    <property type="match status" value="1"/>
</dbReference>
<dbReference type="PROSITE" id="PS50110">
    <property type="entry name" value="RESPONSE_REGULATORY"/>
    <property type="match status" value="1"/>
</dbReference>
<dbReference type="RefSeq" id="WP_187301895.1">
    <property type="nucleotide sequence ID" value="NZ_JACRYT010000001.1"/>
</dbReference>
<dbReference type="InterPro" id="IPR036097">
    <property type="entry name" value="HisK_dim/P_sf"/>
</dbReference>
<evidence type="ECO:0000256" key="5">
    <source>
        <dbReference type="ARBA" id="ARBA00022679"/>
    </source>
</evidence>
<dbReference type="PANTHER" id="PTHR43047">
    <property type="entry name" value="TWO-COMPONENT HISTIDINE PROTEIN KINASE"/>
    <property type="match status" value="1"/>
</dbReference>
<reference evidence="12" key="1">
    <citation type="submission" date="2020-08" db="EMBL/GenBank/DDBJ databases">
        <title>Genome public.</title>
        <authorList>
            <person name="Liu C."/>
            <person name="Sun Q."/>
        </authorList>
    </citation>
    <scope>NUCLEOTIDE SEQUENCE</scope>
    <source>
        <strain evidence="12">BX12</strain>
    </source>
</reference>
<dbReference type="PROSITE" id="PS50109">
    <property type="entry name" value="HIS_KIN"/>
    <property type="match status" value="1"/>
</dbReference>
<dbReference type="SUPFAM" id="SSF47384">
    <property type="entry name" value="Homodimeric domain of signal transducing histidine kinase"/>
    <property type="match status" value="1"/>
</dbReference>
<dbReference type="Gene3D" id="3.30.565.10">
    <property type="entry name" value="Histidine kinase-like ATPase, C-terminal domain"/>
    <property type="match status" value="1"/>
</dbReference>
<evidence type="ECO:0000256" key="6">
    <source>
        <dbReference type="ARBA" id="ARBA00022777"/>
    </source>
</evidence>
<evidence type="ECO:0000313" key="12">
    <source>
        <dbReference type="EMBL" id="MBC6678743.1"/>
    </source>
</evidence>
<feature type="domain" description="Response regulatory" evidence="11">
    <location>
        <begin position="402"/>
        <end position="521"/>
    </location>
</feature>
<evidence type="ECO:0000256" key="2">
    <source>
        <dbReference type="ARBA" id="ARBA00012438"/>
    </source>
</evidence>
<evidence type="ECO:0000256" key="7">
    <source>
        <dbReference type="ARBA" id="ARBA00023012"/>
    </source>
</evidence>
<dbReference type="SMART" id="SM00388">
    <property type="entry name" value="HisKA"/>
    <property type="match status" value="1"/>
</dbReference>
<dbReference type="InterPro" id="IPR036890">
    <property type="entry name" value="HATPase_C_sf"/>
</dbReference>
<dbReference type="AlphaFoldDB" id="A0A923NMG0"/>
<dbReference type="CDD" id="cd00082">
    <property type="entry name" value="HisKA"/>
    <property type="match status" value="1"/>
</dbReference>
<dbReference type="SMART" id="SM00387">
    <property type="entry name" value="HATPase_c"/>
    <property type="match status" value="1"/>
</dbReference>
<dbReference type="Gene3D" id="1.10.287.130">
    <property type="match status" value="1"/>
</dbReference>
<dbReference type="Pfam" id="PF00512">
    <property type="entry name" value="HisKA"/>
    <property type="match status" value="1"/>
</dbReference>